<evidence type="ECO:0000313" key="2">
    <source>
        <dbReference type="Proteomes" id="UP000821845"/>
    </source>
</evidence>
<dbReference type="Proteomes" id="UP000821845">
    <property type="component" value="Chromosome 8"/>
</dbReference>
<dbReference type="EMBL" id="CM023488">
    <property type="protein sequence ID" value="KAH6923965.1"/>
    <property type="molecule type" value="Genomic_DNA"/>
</dbReference>
<keyword evidence="2" id="KW-1185">Reference proteome</keyword>
<organism evidence="1 2">
    <name type="scientific">Hyalomma asiaticum</name>
    <name type="common">Tick</name>
    <dbReference type="NCBI Taxonomy" id="266040"/>
    <lineage>
        <taxon>Eukaryota</taxon>
        <taxon>Metazoa</taxon>
        <taxon>Ecdysozoa</taxon>
        <taxon>Arthropoda</taxon>
        <taxon>Chelicerata</taxon>
        <taxon>Arachnida</taxon>
        <taxon>Acari</taxon>
        <taxon>Parasitiformes</taxon>
        <taxon>Ixodida</taxon>
        <taxon>Ixodoidea</taxon>
        <taxon>Ixodidae</taxon>
        <taxon>Hyalomminae</taxon>
        <taxon>Hyalomma</taxon>
    </lineage>
</organism>
<sequence length="83" mass="8848">MPTAAAVCTLDAHERPRPCGGSPRQRRFQRTVAAAASAAMCSALDGAVFSGSSGAPAPFRVFVYRRRRRGEVIIGHPFPQPVP</sequence>
<protein>
    <submittedName>
        <fullName evidence="1">Uncharacterized protein</fullName>
    </submittedName>
</protein>
<reference evidence="1" key="1">
    <citation type="submission" date="2020-05" db="EMBL/GenBank/DDBJ databases">
        <title>Large-scale comparative analyses of tick genomes elucidate their genetic diversity and vector capacities.</title>
        <authorList>
            <person name="Jia N."/>
            <person name="Wang J."/>
            <person name="Shi W."/>
            <person name="Du L."/>
            <person name="Sun Y."/>
            <person name="Zhan W."/>
            <person name="Jiang J."/>
            <person name="Wang Q."/>
            <person name="Zhang B."/>
            <person name="Ji P."/>
            <person name="Sakyi L.B."/>
            <person name="Cui X."/>
            <person name="Yuan T."/>
            <person name="Jiang B."/>
            <person name="Yang W."/>
            <person name="Lam T.T.-Y."/>
            <person name="Chang Q."/>
            <person name="Ding S."/>
            <person name="Wang X."/>
            <person name="Zhu J."/>
            <person name="Ruan X."/>
            <person name="Zhao L."/>
            <person name="Wei J."/>
            <person name="Que T."/>
            <person name="Du C."/>
            <person name="Cheng J."/>
            <person name="Dai P."/>
            <person name="Han X."/>
            <person name="Huang E."/>
            <person name="Gao Y."/>
            <person name="Liu J."/>
            <person name="Shao H."/>
            <person name="Ye R."/>
            <person name="Li L."/>
            <person name="Wei W."/>
            <person name="Wang X."/>
            <person name="Wang C."/>
            <person name="Yang T."/>
            <person name="Huo Q."/>
            <person name="Li W."/>
            <person name="Guo W."/>
            <person name="Chen H."/>
            <person name="Zhou L."/>
            <person name="Ni X."/>
            <person name="Tian J."/>
            <person name="Zhou Y."/>
            <person name="Sheng Y."/>
            <person name="Liu T."/>
            <person name="Pan Y."/>
            <person name="Xia L."/>
            <person name="Li J."/>
            <person name="Zhao F."/>
            <person name="Cao W."/>
        </authorList>
    </citation>
    <scope>NUCLEOTIDE SEQUENCE</scope>
    <source>
        <strain evidence="1">Hyas-2018</strain>
    </source>
</reference>
<evidence type="ECO:0000313" key="1">
    <source>
        <dbReference type="EMBL" id="KAH6923965.1"/>
    </source>
</evidence>
<comment type="caution">
    <text evidence="1">The sequence shown here is derived from an EMBL/GenBank/DDBJ whole genome shotgun (WGS) entry which is preliminary data.</text>
</comment>
<gene>
    <name evidence="1" type="ORF">HPB50_010101</name>
</gene>
<proteinExistence type="predicted"/>
<name>A0ACB7RN95_HYAAI</name>
<accession>A0ACB7RN95</accession>